<feature type="active site" evidence="5">
    <location>
        <position position="484"/>
    </location>
</feature>
<dbReference type="InterPro" id="IPR030390">
    <property type="entry name" value="MeTrfase_TrmA_AS"/>
</dbReference>
<dbReference type="InterPro" id="IPR030391">
    <property type="entry name" value="MeTrfase_TrmA_CS"/>
</dbReference>
<comment type="similarity">
    <text evidence="4">Belongs to the class I-like SAM-binding methyltransferase superfamily. RNA M5U methyltransferase family.</text>
</comment>
<dbReference type="PROSITE" id="PS01230">
    <property type="entry name" value="TRMA_1"/>
    <property type="match status" value="1"/>
</dbReference>
<feature type="binding site" evidence="4">
    <location>
        <position position="387"/>
    </location>
    <ligand>
        <name>S-adenosyl-L-methionine</name>
        <dbReference type="ChEBI" id="CHEBI:59789"/>
    </ligand>
</feature>
<keyword evidence="2 4" id="KW-0808">Transferase</keyword>
<feature type="binding site" evidence="4">
    <location>
        <position position="408"/>
    </location>
    <ligand>
        <name>S-adenosyl-L-methionine</name>
        <dbReference type="ChEBI" id="CHEBI:59789"/>
    </ligand>
</feature>
<evidence type="ECO:0000256" key="3">
    <source>
        <dbReference type="ARBA" id="ARBA00022691"/>
    </source>
</evidence>
<evidence type="ECO:0000256" key="2">
    <source>
        <dbReference type="ARBA" id="ARBA00022679"/>
    </source>
</evidence>
<dbReference type="GO" id="GO:0032259">
    <property type="term" value="P:methylation"/>
    <property type="evidence" value="ECO:0007669"/>
    <property type="project" value="UniProtKB-KW"/>
</dbReference>
<dbReference type="GO" id="GO:0009451">
    <property type="term" value="P:RNA modification"/>
    <property type="evidence" value="ECO:0007669"/>
    <property type="project" value="UniProtKB-ARBA"/>
</dbReference>
<dbReference type="Gene3D" id="3.40.50.150">
    <property type="entry name" value="Vaccinia Virus protein VP39"/>
    <property type="match status" value="2"/>
</dbReference>
<dbReference type="PANTHER" id="PTHR11061">
    <property type="entry name" value="RNA M5U METHYLTRANSFERASE"/>
    <property type="match status" value="1"/>
</dbReference>
<dbReference type="Pfam" id="PF05958">
    <property type="entry name" value="tRNA_U5-meth_tr"/>
    <property type="match status" value="1"/>
</dbReference>
<dbReference type="InterPro" id="IPR025795">
    <property type="entry name" value="tRNA_(uracil-5-)_MeTrfase"/>
</dbReference>
<dbReference type="InterPro" id="IPR012340">
    <property type="entry name" value="NA-bd_OB-fold"/>
</dbReference>
<feature type="domain" description="TRAM" evidence="7">
    <location>
        <begin position="77"/>
        <end position="139"/>
    </location>
</feature>
<gene>
    <name evidence="8" type="primary">TRM2</name>
    <name evidence="8" type="ORF">BG006_009703</name>
</gene>
<evidence type="ECO:0000259" key="7">
    <source>
        <dbReference type="PROSITE" id="PS50926"/>
    </source>
</evidence>
<feature type="active site" description="Nucleophile" evidence="4">
    <location>
        <position position="484"/>
    </location>
</feature>
<dbReference type="Proteomes" id="UP000696485">
    <property type="component" value="Unassembled WGS sequence"/>
</dbReference>
<dbReference type="InterPro" id="IPR002792">
    <property type="entry name" value="TRAM_dom"/>
</dbReference>
<dbReference type="Pfam" id="PF01938">
    <property type="entry name" value="TRAM"/>
    <property type="match status" value="1"/>
</dbReference>
<comment type="caution">
    <text evidence="8">The sequence shown here is derived from an EMBL/GenBank/DDBJ whole genome shotgun (WGS) entry which is preliminary data.</text>
</comment>
<evidence type="ECO:0000313" key="8">
    <source>
        <dbReference type="EMBL" id="KAF9336103.1"/>
    </source>
</evidence>
<dbReference type="PROSITE" id="PS51622">
    <property type="entry name" value="SAM_MT_RNA_M5U_2"/>
    <property type="match status" value="1"/>
</dbReference>
<feature type="compositionally biased region" description="Polar residues" evidence="6">
    <location>
        <begin position="12"/>
        <end position="23"/>
    </location>
</feature>
<feature type="binding site" evidence="4">
    <location>
        <position position="457"/>
    </location>
    <ligand>
        <name>S-adenosyl-L-methionine</name>
        <dbReference type="ChEBI" id="CHEBI:59789"/>
    </ligand>
</feature>
<keyword evidence="3 4" id="KW-0949">S-adenosyl-L-methionine</keyword>
<feature type="compositionally biased region" description="Low complexity" evidence="6">
    <location>
        <begin position="1"/>
        <end position="11"/>
    </location>
</feature>
<feature type="region of interest" description="Disordered" evidence="6">
    <location>
        <begin position="1"/>
        <end position="24"/>
    </location>
</feature>
<proteinExistence type="inferred from homology"/>
<dbReference type="PROSITE" id="PS51687">
    <property type="entry name" value="SAM_MT_RNA_M5U"/>
    <property type="match status" value="1"/>
</dbReference>
<dbReference type="Gene3D" id="2.40.50.1070">
    <property type="match status" value="1"/>
</dbReference>
<dbReference type="FunFam" id="2.40.50.140:FF:000201">
    <property type="entry name" value="TRM2p tRNA methyltransferase"/>
    <property type="match status" value="1"/>
</dbReference>
<name>A0A9P5VPX8_9FUNG</name>
<evidence type="ECO:0000256" key="1">
    <source>
        <dbReference type="ARBA" id="ARBA00022603"/>
    </source>
</evidence>
<accession>A0A9P5VPX8</accession>
<evidence type="ECO:0000313" key="9">
    <source>
        <dbReference type="Proteomes" id="UP000696485"/>
    </source>
</evidence>
<dbReference type="InterPro" id="IPR010280">
    <property type="entry name" value="U5_MeTrfase_fam"/>
</dbReference>
<dbReference type="GO" id="GO:0030697">
    <property type="term" value="F:tRNA (uracil(54)-C5)-methyltransferase activity, S-adenosyl methionine-dependent"/>
    <property type="evidence" value="ECO:0007669"/>
    <property type="project" value="InterPro"/>
</dbReference>
<dbReference type="Gene3D" id="2.40.50.140">
    <property type="entry name" value="Nucleic acid-binding proteins"/>
    <property type="match status" value="1"/>
</dbReference>
<dbReference type="GO" id="GO:0008033">
    <property type="term" value="P:tRNA processing"/>
    <property type="evidence" value="ECO:0007669"/>
    <property type="project" value="InterPro"/>
</dbReference>
<sequence length="534" mass="58795">MSEPLAAAPAASNITNAEPSNDSAPAAVVATVAAPGPKRTKKVKKLTKKDIDEVLMHDIIDLRGHNQWDWDPKTPPPFQNFEELEVTIGSLAQSGEGLALLPDRGDGWVVVVPFVVPGERVKARVYRHNWGYSHADLVEVMQPAQNRLTESDILCKYFGTCAGCQLQHISYPDQMKFKRQVVHNAFKNYASKYFAILPPVDPVSQSPIQSQYRTKITPHFEAQNPKHQSAGVVQPVNIGFLQAGKRRILDIEECPIATPIVNEGMKVMREQVKANIASYKKGATMLLRESNPIVPGTEDNNPPSTTKICVTDHKESITEWVGKFRFDYPAGSFFQNNNAILPSLIGYVKQQLHLPLTSSSSTTPAPSETTSTSTTLNHEIKYLVDAYCGSGLFGITCHEGFKKVLGVEISAASISCATNNLVLNKLSTETTAFHLDDADKIFAHIDFPSNETALIIDPPRKGCSGEFLDQMVAFLPARVVYVSCNVQTQARDLEGLLDRCHAKGLPGYKVEAIRGFDLFPQTRHVEGVMTLTRL</sequence>
<dbReference type="EMBL" id="JAAAUY010000072">
    <property type="protein sequence ID" value="KAF9336103.1"/>
    <property type="molecule type" value="Genomic_DNA"/>
</dbReference>
<evidence type="ECO:0000256" key="4">
    <source>
        <dbReference type="PROSITE-ProRule" id="PRU01024"/>
    </source>
</evidence>
<keyword evidence="9" id="KW-1185">Reference proteome</keyword>
<dbReference type="PROSITE" id="PS01231">
    <property type="entry name" value="TRMA_2"/>
    <property type="match status" value="1"/>
</dbReference>
<dbReference type="AlphaFoldDB" id="A0A9P5VPX8"/>
<protein>
    <submittedName>
        <fullName evidence="8">tRNA(M5U54)methyltransferase</fullName>
    </submittedName>
</protein>
<evidence type="ECO:0000256" key="6">
    <source>
        <dbReference type="SAM" id="MobiDB-lite"/>
    </source>
</evidence>
<dbReference type="PROSITE" id="PS50926">
    <property type="entry name" value="TRAM"/>
    <property type="match status" value="1"/>
</dbReference>
<dbReference type="PANTHER" id="PTHR11061:SF30">
    <property type="entry name" value="TRNA (URACIL(54)-C(5))-METHYLTRANSFERASE"/>
    <property type="match status" value="1"/>
</dbReference>
<dbReference type="SUPFAM" id="SSF53335">
    <property type="entry name" value="S-adenosyl-L-methionine-dependent methyltransferases"/>
    <property type="match status" value="1"/>
</dbReference>
<dbReference type="SUPFAM" id="SSF50249">
    <property type="entry name" value="Nucleic acid-binding proteins"/>
    <property type="match status" value="1"/>
</dbReference>
<feature type="binding site" evidence="4">
    <location>
        <position position="335"/>
    </location>
    <ligand>
        <name>S-adenosyl-L-methionine</name>
        <dbReference type="ChEBI" id="CHEBI:59789"/>
    </ligand>
</feature>
<organism evidence="8 9">
    <name type="scientific">Podila minutissima</name>
    <dbReference type="NCBI Taxonomy" id="64525"/>
    <lineage>
        <taxon>Eukaryota</taxon>
        <taxon>Fungi</taxon>
        <taxon>Fungi incertae sedis</taxon>
        <taxon>Mucoromycota</taxon>
        <taxon>Mortierellomycotina</taxon>
        <taxon>Mortierellomycetes</taxon>
        <taxon>Mortierellales</taxon>
        <taxon>Mortierellaceae</taxon>
        <taxon>Podila</taxon>
    </lineage>
</organism>
<keyword evidence="1 4" id="KW-0489">Methyltransferase</keyword>
<reference evidence="8" key="1">
    <citation type="journal article" date="2020" name="Fungal Divers.">
        <title>Resolving the Mortierellaceae phylogeny through synthesis of multi-gene phylogenetics and phylogenomics.</title>
        <authorList>
            <person name="Vandepol N."/>
            <person name="Liber J."/>
            <person name="Desiro A."/>
            <person name="Na H."/>
            <person name="Kennedy M."/>
            <person name="Barry K."/>
            <person name="Grigoriev I.V."/>
            <person name="Miller A.N."/>
            <person name="O'Donnell K."/>
            <person name="Stajich J.E."/>
            <person name="Bonito G."/>
        </authorList>
    </citation>
    <scope>NUCLEOTIDE SEQUENCE</scope>
    <source>
        <strain evidence="8">NVP1</strain>
    </source>
</reference>
<dbReference type="InterPro" id="IPR029063">
    <property type="entry name" value="SAM-dependent_MTases_sf"/>
</dbReference>
<evidence type="ECO:0000256" key="5">
    <source>
        <dbReference type="PROSITE-ProRule" id="PRU10015"/>
    </source>
</evidence>